<reference evidence="3 4" key="2">
    <citation type="journal article" date="2012" name="PLoS Pathog.">
        <title>Diverse lifestyles and strategies of plant pathogenesis encoded in the genomes of eighteen Dothideomycetes fungi.</title>
        <authorList>
            <person name="Ohm R.A."/>
            <person name="Feau N."/>
            <person name="Henrissat B."/>
            <person name="Schoch C.L."/>
            <person name="Horwitz B.A."/>
            <person name="Barry K.W."/>
            <person name="Condon B.J."/>
            <person name="Copeland A.C."/>
            <person name="Dhillon B."/>
            <person name="Glaser F."/>
            <person name="Hesse C.N."/>
            <person name="Kosti I."/>
            <person name="LaButti K."/>
            <person name="Lindquist E.A."/>
            <person name="Lucas S."/>
            <person name="Salamov A.A."/>
            <person name="Bradshaw R.E."/>
            <person name="Ciuffetti L."/>
            <person name="Hamelin R.C."/>
            <person name="Kema G.H.J."/>
            <person name="Lawrence C."/>
            <person name="Scott J.A."/>
            <person name="Spatafora J.W."/>
            <person name="Turgeon B.G."/>
            <person name="de Wit P.J.G.M."/>
            <person name="Zhong S."/>
            <person name="Goodwin S.B."/>
            <person name="Grigoriev I.V."/>
        </authorList>
    </citation>
    <scope>NUCLEOTIDE SEQUENCE [LARGE SCALE GENOMIC DNA]</scope>
    <source>
        <strain evidence="4">NZE10 / CBS 128990</strain>
    </source>
</reference>
<keyword evidence="4" id="KW-1185">Reference proteome</keyword>
<reference evidence="4" key="1">
    <citation type="journal article" date="2012" name="PLoS Genet.">
        <title>The genomes of the fungal plant pathogens Cladosporium fulvum and Dothistroma septosporum reveal adaptation to different hosts and lifestyles but also signatures of common ancestry.</title>
        <authorList>
            <person name="de Wit P.J.G.M."/>
            <person name="van der Burgt A."/>
            <person name="Oekmen B."/>
            <person name="Stergiopoulos I."/>
            <person name="Abd-Elsalam K.A."/>
            <person name="Aerts A.L."/>
            <person name="Bahkali A.H."/>
            <person name="Beenen H.G."/>
            <person name="Chettri P."/>
            <person name="Cox M.P."/>
            <person name="Datema E."/>
            <person name="de Vries R.P."/>
            <person name="Dhillon B."/>
            <person name="Ganley A.R."/>
            <person name="Griffiths S.A."/>
            <person name="Guo Y."/>
            <person name="Hamelin R.C."/>
            <person name="Henrissat B."/>
            <person name="Kabir M.S."/>
            <person name="Jashni M.K."/>
            <person name="Kema G."/>
            <person name="Klaubauf S."/>
            <person name="Lapidus A."/>
            <person name="Levasseur A."/>
            <person name="Lindquist E."/>
            <person name="Mehrabi R."/>
            <person name="Ohm R.A."/>
            <person name="Owen T.J."/>
            <person name="Salamov A."/>
            <person name="Schwelm A."/>
            <person name="Schijlen E."/>
            <person name="Sun H."/>
            <person name="van den Burg H.A."/>
            <person name="van Ham R.C.H.J."/>
            <person name="Zhang S."/>
            <person name="Goodwin S.B."/>
            <person name="Grigoriev I.V."/>
            <person name="Collemare J."/>
            <person name="Bradshaw R.E."/>
        </authorList>
    </citation>
    <scope>NUCLEOTIDE SEQUENCE [LARGE SCALE GENOMIC DNA]</scope>
    <source>
        <strain evidence="4">NZE10 / CBS 128990</strain>
    </source>
</reference>
<evidence type="ECO:0000256" key="2">
    <source>
        <dbReference type="SAM" id="SignalP"/>
    </source>
</evidence>
<dbReference type="HOGENOM" id="CLU_658930_0_0_1"/>
<organism evidence="3 4">
    <name type="scientific">Dothistroma septosporum (strain NZE10 / CBS 128990)</name>
    <name type="common">Red band needle blight fungus</name>
    <name type="synonym">Mycosphaerella pini</name>
    <dbReference type="NCBI Taxonomy" id="675120"/>
    <lineage>
        <taxon>Eukaryota</taxon>
        <taxon>Fungi</taxon>
        <taxon>Dikarya</taxon>
        <taxon>Ascomycota</taxon>
        <taxon>Pezizomycotina</taxon>
        <taxon>Dothideomycetes</taxon>
        <taxon>Dothideomycetidae</taxon>
        <taxon>Mycosphaerellales</taxon>
        <taxon>Mycosphaerellaceae</taxon>
        <taxon>Dothistroma</taxon>
    </lineage>
</organism>
<feature type="signal peptide" evidence="2">
    <location>
        <begin position="1"/>
        <end position="21"/>
    </location>
</feature>
<accession>N1PYE2</accession>
<evidence type="ECO:0000313" key="4">
    <source>
        <dbReference type="Proteomes" id="UP000016933"/>
    </source>
</evidence>
<sequence length="417" mass="45576">MHDAVTKNLIALMWSLGLGWAVTDSCYRKPRHASGGVTDHHRVAGALATPPPLHAQDERRVEAWRLHGLYVRHRRGHCGASSGAAGFCSLSELEFSDACGIFLPSAPLVIREGTRHACRNLSRAFLHFENASNDMSIFTCLTAFSSVAAVIANSLASPVGVQHQLQPARLSTARPMCTNSWLALVEFHQTRGTSSAPPLVAMAYRSQSTATPEFVWETAMQDCCTLFQTEDGMQRSEHAPSLDSVPIQIHKFLITFTPNGMATVASISPLDLLFNYLETTLLTDPAGLPTNIVSPPPAAFQGWLTDRASLAPNMALAGSSSRMYRAPSYPSCMFGKAYHPRQSRLMPGETNCNLRNTLCKLKVKQQIPLKQGTTPQCTWTAWETLRVSTPDPVSGTPDLSPKAGHELPLPEKRYIIE</sequence>
<name>N1PYE2_DOTSN</name>
<evidence type="ECO:0000313" key="3">
    <source>
        <dbReference type="EMBL" id="EME47425.1"/>
    </source>
</evidence>
<evidence type="ECO:0000256" key="1">
    <source>
        <dbReference type="SAM" id="MobiDB-lite"/>
    </source>
</evidence>
<dbReference type="EMBL" id="KB446536">
    <property type="protein sequence ID" value="EME47425.1"/>
    <property type="molecule type" value="Genomic_DNA"/>
</dbReference>
<dbReference type="OrthoDB" id="425936at2759"/>
<protein>
    <submittedName>
        <fullName evidence="3">Uncharacterized protein</fullName>
    </submittedName>
</protein>
<proteinExistence type="predicted"/>
<gene>
    <name evidence="3" type="ORF">DOTSEDRAFT_31863</name>
</gene>
<dbReference type="AlphaFoldDB" id="N1PYE2"/>
<feature type="region of interest" description="Disordered" evidence="1">
    <location>
        <begin position="390"/>
        <end position="410"/>
    </location>
</feature>
<feature type="chain" id="PRO_5004109699" evidence="2">
    <location>
        <begin position="22"/>
        <end position="417"/>
    </location>
</feature>
<dbReference type="Proteomes" id="UP000016933">
    <property type="component" value="Unassembled WGS sequence"/>
</dbReference>
<keyword evidence="2" id="KW-0732">Signal</keyword>